<geneLocation type="plasmid" evidence="3">
    <name>ppbmmp</name>
</geneLocation>
<feature type="transmembrane region" description="Helical" evidence="1">
    <location>
        <begin position="12"/>
        <end position="29"/>
    </location>
</feature>
<gene>
    <name evidence="2" type="ORF">D4A35_17860</name>
</gene>
<proteinExistence type="predicted"/>
<dbReference type="EMBL" id="CP032455">
    <property type="protein sequence ID" value="QEZ70804.1"/>
    <property type="molecule type" value="Genomic_DNA"/>
</dbReference>
<dbReference type="Proteomes" id="UP000326961">
    <property type="component" value="Plasmid pPbmMP"/>
</dbReference>
<evidence type="ECO:0000256" key="1">
    <source>
        <dbReference type="SAM" id="Phobius"/>
    </source>
</evidence>
<reference evidence="2 3" key="1">
    <citation type="submission" date="2018-09" db="EMBL/GenBank/DDBJ databases">
        <title>A clostridial neurotoxin that targets Anopheles mosquitoes.</title>
        <authorList>
            <person name="Contreras E."/>
            <person name="Masuyer G."/>
            <person name="Qureshi N."/>
            <person name="Chawla S."/>
            <person name="Lim H.L."/>
            <person name="Chen J."/>
            <person name="Stenmark P."/>
            <person name="Gill S."/>
        </authorList>
    </citation>
    <scope>NUCLEOTIDE SEQUENCE [LARGE SCALE GENOMIC DNA]</scope>
    <source>
        <strain evidence="2 3">Cbm</strain>
        <plasmid evidence="3">ppbmmp</plasmid>
    </source>
</reference>
<keyword evidence="1" id="KW-1133">Transmembrane helix</keyword>
<keyword evidence="1" id="KW-0812">Transmembrane</keyword>
<protein>
    <submittedName>
        <fullName evidence="2">Uncharacterized protein</fullName>
    </submittedName>
</protein>
<sequence>MKKDNLKREKKIYFLIVSVFVITGTIFIFNKFHNHPKPDKDNNIIVKDSIKSEDNSIDFNNKEQENLKNIVKEFINTYYSLDKNNPQINITNSQKFLTDDFYKELLSVDDENTRVPAYAYRKVTDIELTDAEKDGENFRYTALVKCDLLDENNKKISKLRVEFCIDLIKVNNEWKIPYFTLTGQGIEKYE</sequence>
<dbReference type="AlphaFoldDB" id="A0A5P3XKE2"/>
<evidence type="ECO:0000313" key="3">
    <source>
        <dbReference type="Proteomes" id="UP000326961"/>
    </source>
</evidence>
<organism evidence="2 3">
    <name type="scientific">Paraclostridium bifermentans</name>
    <name type="common">Clostridium bifermentans</name>
    <dbReference type="NCBI Taxonomy" id="1490"/>
    <lineage>
        <taxon>Bacteria</taxon>
        <taxon>Bacillati</taxon>
        <taxon>Bacillota</taxon>
        <taxon>Clostridia</taxon>
        <taxon>Peptostreptococcales</taxon>
        <taxon>Peptostreptococcaceae</taxon>
        <taxon>Paraclostridium</taxon>
    </lineage>
</organism>
<keyword evidence="2" id="KW-0614">Plasmid</keyword>
<evidence type="ECO:0000313" key="2">
    <source>
        <dbReference type="EMBL" id="QEZ70804.1"/>
    </source>
</evidence>
<dbReference type="RefSeq" id="WP_150887676.1">
    <property type="nucleotide sequence ID" value="NZ_CM017269.1"/>
</dbReference>
<name>A0A5P3XKE2_PARBF</name>
<accession>A0A5P3XKE2</accession>
<keyword evidence="1" id="KW-0472">Membrane</keyword>